<feature type="transmembrane region" description="Helical" evidence="1">
    <location>
        <begin position="91"/>
        <end position="109"/>
    </location>
</feature>
<dbReference type="Pfam" id="PF04854">
    <property type="entry name" value="DUF624"/>
    <property type="match status" value="1"/>
</dbReference>
<dbReference type="EMBL" id="NRGR01000013">
    <property type="protein sequence ID" value="PCC39642.1"/>
    <property type="molecule type" value="Genomic_DNA"/>
</dbReference>
<dbReference type="RefSeq" id="WP_096196955.1">
    <property type="nucleotide sequence ID" value="NZ_BAAAIQ010000033.1"/>
</dbReference>
<dbReference type="OrthoDB" id="4793619at2"/>
<proteinExistence type="predicted"/>
<evidence type="ECO:0000313" key="3">
    <source>
        <dbReference type="Proteomes" id="UP000218598"/>
    </source>
</evidence>
<feature type="transmembrane region" description="Helical" evidence="1">
    <location>
        <begin position="185"/>
        <end position="206"/>
    </location>
</feature>
<keyword evidence="3" id="KW-1185">Reference proteome</keyword>
<reference evidence="2 3" key="1">
    <citation type="journal article" date="2017" name="Elife">
        <title>Extensive horizontal gene transfer in cheese-associated bacteria.</title>
        <authorList>
            <person name="Bonham K.S."/>
            <person name="Wolfe B.E."/>
            <person name="Dutton R.J."/>
        </authorList>
    </citation>
    <scope>NUCLEOTIDE SEQUENCE [LARGE SCALE GENOMIC DNA]</scope>
    <source>
        <strain evidence="2 3">341_9</strain>
    </source>
</reference>
<evidence type="ECO:0000313" key="2">
    <source>
        <dbReference type="EMBL" id="PCC39642.1"/>
    </source>
</evidence>
<organism evidence="2 3">
    <name type="scientific">Brachybacterium alimentarium</name>
    <dbReference type="NCBI Taxonomy" id="47845"/>
    <lineage>
        <taxon>Bacteria</taxon>
        <taxon>Bacillati</taxon>
        <taxon>Actinomycetota</taxon>
        <taxon>Actinomycetes</taxon>
        <taxon>Micrococcales</taxon>
        <taxon>Dermabacteraceae</taxon>
        <taxon>Brachybacterium</taxon>
    </lineage>
</organism>
<feature type="transmembrane region" description="Helical" evidence="1">
    <location>
        <begin position="155"/>
        <end position="179"/>
    </location>
</feature>
<keyword evidence="1" id="KW-0472">Membrane</keyword>
<protein>
    <recommendedName>
        <fullName evidence="4">DUF624 domain-containing protein</fullName>
    </recommendedName>
</protein>
<gene>
    <name evidence="2" type="ORF">CIK66_07985</name>
</gene>
<comment type="caution">
    <text evidence="2">The sequence shown here is derived from an EMBL/GenBank/DDBJ whole genome shotgun (WGS) entry which is preliminary data.</text>
</comment>
<dbReference type="AlphaFoldDB" id="A0A2A3YIR1"/>
<dbReference type="Proteomes" id="UP000218598">
    <property type="component" value="Unassembled WGS sequence"/>
</dbReference>
<name>A0A2A3YIR1_9MICO</name>
<accession>A0A2A3YIR1</accession>
<keyword evidence="1" id="KW-1133">Transmembrane helix</keyword>
<evidence type="ECO:0008006" key="4">
    <source>
        <dbReference type="Google" id="ProtNLM"/>
    </source>
</evidence>
<keyword evidence="1" id="KW-0812">Transmembrane</keyword>
<feature type="transmembrane region" description="Helical" evidence="1">
    <location>
        <begin position="121"/>
        <end position="143"/>
    </location>
</feature>
<dbReference type="InterPro" id="IPR006938">
    <property type="entry name" value="DUF624"/>
</dbReference>
<sequence length="225" mass="24040">MNRTGTPAGPTEVPVWVTRLNEGFELVYLVLRINLVWMLLSLLGLVALGVAPASVAAADAFRASRHGAKVKALPVMWESYRRQFVTATLRLLPLMIVQLGSVSMIWIVIGGGASGSVAPLILAGLAVVSATWSTVSAAVLVAVPRVRRQDLLVAWRLALLVPGTVPARFLALILLLGVWIVVCSFLWPLAFLFGAATMIVVATALLGRRVELLLEDLEARSAATV</sequence>
<evidence type="ECO:0000256" key="1">
    <source>
        <dbReference type="SAM" id="Phobius"/>
    </source>
</evidence>
<feature type="transmembrane region" description="Helical" evidence="1">
    <location>
        <begin position="35"/>
        <end position="61"/>
    </location>
</feature>